<feature type="chain" id="PRO_5022878738" evidence="1">
    <location>
        <begin position="27"/>
        <end position="1005"/>
    </location>
</feature>
<dbReference type="OrthoDB" id="9765926at2"/>
<dbReference type="Proteomes" id="UP000315312">
    <property type="component" value="Unassembled WGS sequence"/>
</dbReference>
<evidence type="ECO:0000313" key="2">
    <source>
        <dbReference type="EMBL" id="TWH96998.1"/>
    </source>
</evidence>
<dbReference type="AlphaFoldDB" id="A0A562KNJ0"/>
<dbReference type="Pfam" id="PF13585">
    <property type="entry name" value="CHU_C"/>
    <property type="match status" value="1"/>
</dbReference>
<evidence type="ECO:0000313" key="3">
    <source>
        <dbReference type="Proteomes" id="UP000315312"/>
    </source>
</evidence>
<name>A0A562KNJ0_9FLAO</name>
<protein>
    <submittedName>
        <fullName evidence="2">Gliding motility-associated-like protein</fullName>
    </submittedName>
</protein>
<dbReference type="InterPro" id="IPR026341">
    <property type="entry name" value="T9SS_type_B"/>
</dbReference>
<keyword evidence="3" id="KW-1185">Reference proteome</keyword>
<dbReference type="Gene3D" id="2.60.40.10">
    <property type="entry name" value="Immunoglobulins"/>
    <property type="match status" value="1"/>
</dbReference>
<gene>
    <name evidence="2" type="ORF">IP97_00423</name>
</gene>
<organism evidence="2 3">
    <name type="scientific">Flavobacterium cheniae</name>
    <dbReference type="NCBI Taxonomy" id="295428"/>
    <lineage>
        <taxon>Bacteria</taxon>
        <taxon>Pseudomonadati</taxon>
        <taxon>Bacteroidota</taxon>
        <taxon>Flavobacteriia</taxon>
        <taxon>Flavobacteriales</taxon>
        <taxon>Flavobacteriaceae</taxon>
        <taxon>Flavobacterium</taxon>
    </lineage>
</organism>
<comment type="caution">
    <text evidence="2">The sequence shown here is derived from an EMBL/GenBank/DDBJ whole genome shotgun (WGS) entry which is preliminary data.</text>
</comment>
<accession>A0A562KNJ0</accession>
<proteinExistence type="predicted"/>
<keyword evidence="1" id="KW-0732">Signal</keyword>
<evidence type="ECO:0000256" key="1">
    <source>
        <dbReference type="SAM" id="SignalP"/>
    </source>
</evidence>
<feature type="signal peptide" evidence="1">
    <location>
        <begin position="1"/>
        <end position="26"/>
    </location>
</feature>
<dbReference type="RefSeq" id="WP_133610072.1">
    <property type="nucleotide sequence ID" value="NZ_SNZC01000003.1"/>
</dbReference>
<dbReference type="InterPro" id="IPR013783">
    <property type="entry name" value="Ig-like_fold"/>
</dbReference>
<dbReference type="NCBIfam" id="TIGR04131">
    <property type="entry name" value="Bac_Flav_CTERM"/>
    <property type="match status" value="1"/>
</dbReference>
<reference evidence="2 3" key="1">
    <citation type="journal article" date="2015" name="Stand. Genomic Sci.">
        <title>Genomic Encyclopedia of Bacterial and Archaeal Type Strains, Phase III: the genomes of soil and plant-associated and newly described type strains.</title>
        <authorList>
            <person name="Whitman W.B."/>
            <person name="Woyke T."/>
            <person name="Klenk H.P."/>
            <person name="Zhou Y."/>
            <person name="Lilburn T.G."/>
            <person name="Beck B.J."/>
            <person name="De Vos P."/>
            <person name="Vandamme P."/>
            <person name="Eisen J.A."/>
            <person name="Garrity G."/>
            <person name="Hugenholtz P."/>
            <person name="Kyrpides N.C."/>
        </authorList>
    </citation>
    <scope>NUCLEOTIDE SEQUENCE [LARGE SCALE GENOMIC DNA]</scope>
    <source>
        <strain evidence="2 3">CGMCC 1.6844</strain>
    </source>
</reference>
<sequence>MKLLYKIIFLLSFSFSFGQSSTCANAAAMCSGNQGPFNNTTGVASFGSLGCLGSTPNPAWFYMQVGTSGNIDFQLSQIRTSNGAGIDVDFILWGPFNSLSGICNNLALYSPGYTGANNVVDCSYLPDPVENVNIPNAVAGQYYMLLVTNFSGQAGTYTLNQTGGTGALSCDVVCGVRLGPDRILCGAATNVTLTATFLQAPSLPGSPIYSWFLNGVLQYTTPTNTTTVNQNGTWTVSVTRPGCSDIATDDIIVNIIGAVPFNNTGPIVAPPGACNPVIDLTSYQAGWVAPFDPASFVFVYYDENANVITNPSAYTVGSSTSIFVEINAGPCNVTEEINVIVNCVPPTCSIDLTSGVGTANQVLCQGLPIENIVYTTTGSATGATVTGLPTGLTSVYNANTFTISGTPTQTGTFNYTVTTVGCSVNASRNGTITIVAVPVTPTIVSNVPTCSTDGTSTVSNYDIGVTYIFTPAGPSVGAGGVISGMLTGTSYTLLANNGTCSSTSSSAFVNNLMLVTPDVPVVSITPETCSSSGVATISNYDASMSYTFSPTGPTVGAGGLISGMTVGTNYTVTASNASCTSASSASFSINAILVTPVVPTIATVGPTCLVDGSSSISNYNGSLTYTFSPAGPAVGVGGAITGMNTGTNYTVVASNATCTSASSLPFNNAAQLSIPITPIISVSAPTCSSNGVATITNYVVGLTYLFTPSGPSVNTSGVISGMTVGTSYVVAASNGSCASPNSASFSINAMLVAPATPTLNTVAPTCIADGSNSISNYNAANTYTFTPAGPSVGAGGVISGMTTGMSYTVISNDGTCSSASSASFVNAAQLSSPIAPTLSVVNTTICSGERAIFQINGAANNVITYSINGGSNQTVTLSAAGVATVEVVSSTVLVSIELLNISNGCSLALSDVASVTVQPCSIPKGISPNGDNLNDELDLSFYNIEKLEIFNRYGSKVYSKSNYEDEWHGQSDNGNELPDGTYYYVIDFTDLETKTGWIYINREHK</sequence>
<dbReference type="EMBL" id="VLKM01000002">
    <property type="protein sequence ID" value="TWH96998.1"/>
    <property type="molecule type" value="Genomic_DNA"/>
</dbReference>